<gene>
    <name evidence="1" type="ORF">COMA1_11232</name>
</gene>
<accession>A0A0S4L6Y2</accession>
<dbReference type="EMBL" id="CZQA01000001">
    <property type="protein sequence ID" value="CUS33580.1"/>
    <property type="molecule type" value="Genomic_DNA"/>
</dbReference>
<dbReference type="AlphaFoldDB" id="A0A0S4L6Y2"/>
<proteinExistence type="predicted"/>
<protein>
    <submittedName>
        <fullName evidence="1">Uncharacterized protein</fullName>
    </submittedName>
</protein>
<dbReference type="Proteomes" id="UP000199032">
    <property type="component" value="Unassembled WGS sequence"/>
</dbReference>
<name>A0A0S4L6Y2_9BACT</name>
<evidence type="ECO:0000313" key="1">
    <source>
        <dbReference type="EMBL" id="CUS33580.1"/>
    </source>
</evidence>
<sequence length="117" mass="12911">MNADTWREDIPVTTQGLLVKGTHGEDYLLTTEANRGMRTHRLVVLKKVNDQWKSVEGTEELVCREGLIGAFVDYVVDLCRVLNSSGHQQTSETASIQRSSIGCGQLVEPAVLPQGRT</sequence>
<organism evidence="1 2">
    <name type="scientific">Candidatus Nitrospira nitrosa</name>
    <dbReference type="NCBI Taxonomy" id="1742972"/>
    <lineage>
        <taxon>Bacteria</taxon>
        <taxon>Pseudomonadati</taxon>
        <taxon>Nitrospirota</taxon>
        <taxon>Nitrospiria</taxon>
        <taxon>Nitrospirales</taxon>
        <taxon>Nitrospiraceae</taxon>
        <taxon>Nitrospira</taxon>
    </lineage>
</organism>
<keyword evidence="2" id="KW-1185">Reference proteome</keyword>
<evidence type="ECO:0000313" key="2">
    <source>
        <dbReference type="Proteomes" id="UP000199032"/>
    </source>
</evidence>
<reference evidence="1 2" key="1">
    <citation type="submission" date="2015-10" db="EMBL/GenBank/DDBJ databases">
        <authorList>
            <person name="Gilbert D.G."/>
        </authorList>
    </citation>
    <scope>NUCLEOTIDE SEQUENCE [LARGE SCALE GENOMIC DNA]</scope>
    <source>
        <strain evidence="1">COMA1</strain>
    </source>
</reference>